<keyword evidence="4" id="KW-0961">Cell wall biogenesis/degradation</keyword>
<dbReference type="GO" id="GO:0071555">
    <property type="term" value="P:cell wall organization"/>
    <property type="evidence" value="ECO:0007669"/>
    <property type="project" value="UniProtKB-KW"/>
</dbReference>
<sequence length="253" mass="28560">MMEIRKDYPCNPRNHQGRRVKPVRWLVIHYVGALGDARQNAWYYHNTPGIGASAHYFVGHTEDGADVWASVAEDCVASHCGRSDGRYRHPDCRNANSIGIEMCCHRDGAGKWYFDPETVDRTVELARDIMARHGIDAAHVLRHYDVTGKICPAPYVNDGAAWETFKKRLEGSEMTRQEVQALVDEAVRSAQPRVYTDMDEVPKWAQGLVRRAVETGIIRGDGAGRLHLTDDLLVTLQMMFNMADRPVTPERSV</sequence>
<evidence type="ECO:0000313" key="6">
    <source>
        <dbReference type="EMBL" id="MBC5736059.1"/>
    </source>
</evidence>
<dbReference type="PANTHER" id="PTHR30417">
    <property type="entry name" value="N-ACETYLMURAMOYL-L-ALANINE AMIDASE AMID"/>
    <property type="match status" value="1"/>
</dbReference>
<reference evidence="6" key="1">
    <citation type="submission" date="2020-08" db="EMBL/GenBank/DDBJ databases">
        <title>Genome public.</title>
        <authorList>
            <person name="Liu C."/>
            <person name="Sun Q."/>
        </authorList>
    </citation>
    <scope>NUCLEOTIDE SEQUENCE</scope>
    <source>
        <strain evidence="6">NSJ-52</strain>
    </source>
</reference>
<name>A0A8J6JIW6_9FIRM</name>
<proteinExistence type="predicted"/>
<comment type="catalytic activity">
    <reaction evidence="1">
        <text>Hydrolyzes the link between N-acetylmuramoyl residues and L-amino acid residues in certain cell-wall glycopeptides.</text>
        <dbReference type="EC" id="3.5.1.28"/>
    </reaction>
</comment>
<dbReference type="InterPro" id="IPR036505">
    <property type="entry name" value="Amidase/PGRP_sf"/>
</dbReference>
<dbReference type="Pfam" id="PF01510">
    <property type="entry name" value="Amidase_2"/>
    <property type="match status" value="1"/>
</dbReference>
<gene>
    <name evidence="6" type="ORF">H8S62_03420</name>
</gene>
<dbReference type="GO" id="GO:0009254">
    <property type="term" value="P:peptidoglycan turnover"/>
    <property type="evidence" value="ECO:0007669"/>
    <property type="project" value="TreeGrafter"/>
</dbReference>
<keyword evidence="3" id="KW-0378">Hydrolase</keyword>
<dbReference type="InterPro" id="IPR051206">
    <property type="entry name" value="NAMLAA_amidase_2"/>
</dbReference>
<organism evidence="6 7">
    <name type="scientific">Lawsonibacter faecis</name>
    <dbReference type="NCBI Taxonomy" id="2763052"/>
    <lineage>
        <taxon>Bacteria</taxon>
        <taxon>Bacillati</taxon>
        <taxon>Bacillota</taxon>
        <taxon>Clostridia</taxon>
        <taxon>Eubacteriales</taxon>
        <taxon>Oscillospiraceae</taxon>
        <taxon>Lawsonibacter</taxon>
    </lineage>
</organism>
<evidence type="ECO:0000313" key="7">
    <source>
        <dbReference type="Proteomes" id="UP000607645"/>
    </source>
</evidence>
<keyword evidence="7" id="KW-1185">Reference proteome</keyword>
<evidence type="ECO:0000256" key="3">
    <source>
        <dbReference type="ARBA" id="ARBA00022801"/>
    </source>
</evidence>
<protein>
    <recommendedName>
        <fullName evidence="2">N-acetylmuramoyl-L-alanine amidase</fullName>
        <ecNumber evidence="2">3.5.1.28</ecNumber>
    </recommendedName>
</protein>
<dbReference type="Gene3D" id="3.40.80.10">
    <property type="entry name" value="Peptidoglycan recognition protein-like"/>
    <property type="match status" value="1"/>
</dbReference>
<evidence type="ECO:0000256" key="2">
    <source>
        <dbReference type="ARBA" id="ARBA00011901"/>
    </source>
</evidence>
<dbReference type="CDD" id="cd06583">
    <property type="entry name" value="PGRP"/>
    <property type="match status" value="1"/>
</dbReference>
<dbReference type="EMBL" id="JACOPQ010000002">
    <property type="protein sequence ID" value="MBC5736059.1"/>
    <property type="molecule type" value="Genomic_DNA"/>
</dbReference>
<dbReference type="GO" id="GO:0008745">
    <property type="term" value="F:N-acetylmuramoyl-L-alanine amidase activity"/>
    <property type="evidence" value="ECO:0007669"/>
    <property type="project" value="UniProtKB-EC"/>
</dbReference>
<dbReference type="GO" id="GO:0009253">
    <property type="term" value="P:peptidoglycan catabolic process"/>
    <property type="evidence" value="ECO:0007669"/>
    <property type="project" value="InterPro"/>
</dbReference>
<dbReference type="SMART" id="SM00644">
    <property type="entry name" value="Ami_2"/>
    <property type="match status" value="1"/>
</dbReference>
<dbReference type="InterPro" id="IPR002502">
    <property type="entry name" value="Amidase_domain"/>
</dbReference>
<evidence type="ECO:0000259" key="5">
    <source>
        <dbReference type="SMART" id="SM00644"/>
    </source>
</evidence>
<comment type="caution">
    <text evidence="6">The sequence shown here is derived from an EMBL/GenBank/DDBJ whole genome shotgun (WGS) entry which is preliminary data.</text>
</comment>
<dbReference type="PANTHER" id="PTHR30417:SF1">
    <property type="entry name" value="N-ACETYLMURAMOYL-L-ALANINE AMIDASE AMID"/>
    <property type="match status" value="1"/>
</dbReference>
<evidence type="ECO:0000256" key="4">
    <source>
        <dbReference type="ARBA" id="ARBA00023316"/>
    </source>
</evidence>
<accession>A0A8J6JIW6</accession>
<feature type="domain" description="N-acetylmuramoyl-L-alanine amidase" evidence="5">
    <location>
        <begin position="11"/>
        <end position="155"/>
    </location>
</feature>
<dbReference type="Proteomes" id="UP000607645">
    <property type="component" value="Unassembled WGS sequence"/>
</dbReference>
<evidence type="ECO:0000256" key="1">
    <source>
        <dbReference type="ARBA" id="ARBA00001561"/>
    </source>
</evidence>
<dbReference type="SUPFAM" id="SSF55846">
    <property type="entry name" value="N-acetylmuramoyl-L-alanine amidase-like"/>
    <property type="match status" value="1"/>
</dbReference>
<dbReference type="EC" id="3.5.1.28" evidence="2"/>
<dbReference type="AlphaFoldDB" id="A0A8J6JIW6"/>